<dbReference type="OrthoDB" id="2246846at2"/>
<dbReference type="AlphaFoldDB" id="A0A0C1PK16"/>
<evidence type="ECO:0000313" key="2">
    <source>
        <dbReference type="Proteomes" id="UP000031397"/>
    </source>
</evidence>
<protein>
    <recommendedName>
        <fullName evidence="3">IpaB/EvcA family protein</fullName>
    </recommendedName>
</protein>
<proteinExistence type="predicted"/>
<organism evidence="1 2">
    <name type="scientific">Fructilactobacillus fructivorans</name>
    <dbReference type="NCBI Taxonomy" id="1614"/>
    <lineage>
        <taxon>Bacteria</taxon>
        <taxon>Bacillati</taxon>
        <taxon>Bacillota</taxon>
        <taxon>Bacilli</taxon>
        <taxon>Lactobacillales</taxon>
        <taxon>Lactobacillaceae</taxon>
        <taxon>Fructilactobacillus</taxon>
    </lineage>
</organism>
<evidence type="ECO:0000313" key="1">
    <source>
        <dbReference type="EMBL" id="KID41062.1"/>
    </source>
</evidence>
<dbReference type="PATRIC" id="fig|1614.7.peg.1147"/>
<dbReference type="Proteomes" id="UP000031397">
    <property type="component" value="Unassembled WGS sequence"/>
</dbReference>
<dbReference type="RefSeq" id="WP_039145195.1">
    <property type="nucleotide sequence ID" value="NZ_JOJZ01000024.1"/>
</dbReference>
<dbReference type="EMBL" id="JOJZ01000024">
    <property type="protein sequence ID" value="KID41062.1"/>
    <property type="molecule type" value="Genomic_DNA"/>
</dbReference>
<dbReference type="GeneID" id="74913869"/>
<name>A0A0C1PK16_9LACO</name>
<evidence type="ECO:0008006" key="3">
    <source>
        <dbReference type="Google" id="ProtNLM"/>
    </source>
</evidence>
<gene>
    <name evidence="1" type="ORF">LfDm3_1208</name>
</gene>
<keyword evidence="2" id="KW-1185">Reference proteome</keyword>
<sequence>MAENNNNVQLSKTTQGLINDVSHFFPGDVEVQFIGNLKSGYVRHDQAQVVQDGDRLYVQINDLTEPDFTATHELLHLLMTLRGFPQIYFPLTSGDKQLDEQLMYMGTELYDDVCHFVVYSEQRKHGLVDERIEKEYVKGVRQTITPESGKVDDEMPLRLVTILDAMIFLGDHFDQFADVFQRSFPISLKAAKELYAMLTEKPVDSPFALRRDVVKLYRDFDKQMKKWGLPPLQLNDFVMMTAVFSKRQLGLQVKQVFNLYHSELKETKTGKRAYVGFTKSDDQNSFVTSGPAGKQASEDYFKELYSKTVKELYQDLRIPYLLR</sequence>
<comment type="caution">
    <text evidence="1">The sequence shown here is derived from an EMBL/GenBank/DDBJ whole genome shotgun (WGS) entry which is preliminary data.</text>
</comment>
<reference evidence="1 2" key="1">
    <citation type="submission" date="2014-06" db="EMBL/GenBank/DDBJ databases">
        <title>Functional and comparative genomic analyses of the Drosophila gut microbiota identify candidate symbiosis factors.</title>
        <authorList>
            <person name="Newell P.D."/>
            <person name="Chaston J.M."/>
            <person name="Douglas A.E."/>
        </authorList>
    </citation>
    <scope>NUCLEOTIDE SEQUENCE [LARGE SCALE GENOMIC DNA]</scope>
    <source>
        <strain evidence="1 2">DmCS_002</strain>
    </source>
</reference>
<accession>A0A0C1PK16</accession>